<dbReference type="EMBL" id="JACGWN010000002">
    <property type="protein sequence ID" value="KAL0458179.1"/>
    <property type="molecule type" value="Genomic_DNA"/>
</dbReference>
<accession>A0AAW2XVN6</accession>
<gene>
    <name evidence="3" type="ORF">Slati_0445100</name>
</gene>
<dbReference type="InterPro" id="IPR056924">
    <property type="entry name" value="SH3_Tf2-1"/>
</dbReference>
<feature type="domain" description="Tf2-1-like SH3-like" evidence="2">
    <location>
        <begin position="14"/>
        <end position="63"/>
    </location>
</feature>
<name>A0AAW2XVN6_9LAMI</name>
<dbReference type="PANTHER" id="PTHR46148">
    <property type="entry name" value="CHROMO DOMAIN-CONTAINING PROTEIN"/>
    <property type="match status" value="1"/>
</dbReference>
<dbReference type="AlphaFoldDB" id="A0AAW2XVN6"/>
<reference evidence="3" key="2">
    <citation type="journal article" date="2024" name="Plant">
        <title>Genomic evolution and insights into agronomic trait innovations of Sesamum species.</title>
        <authorList>
            <person name="Miao H."/>
            <person name="Wang L."/>
            <person name="Qu L."/>
            <person name="Liu H."/>
            <person name="Sun Y."/>
            <person name="Le M."/>
            <person name="Wang Q."/>
            <person name="Wei S."/>
            <person name="Zheng Y."/>
            <person name="Lin W."/>
            <person name="Duan Y."/>
            <person name="Cao H."/>
            <person name="Xiong S."/>
            <person name="Wang X."/>
            <person name="Wei L."/>
            <person name="Li C."/>
            <person name="Ma Q."/>
            <person name="Ju M."/>
            <person name="Zhao R."/>
            <person name="Li G."/>
            <person name="Mu C."/>
            <person name="Tian Q."/>
            <person name="Mei H."/>
            <person name="Zhang T."/>
            <person name="Gao T."/>
            <person name="Zhang H."/>
        </authorList>
    </citation>
    <scope>NUCLEOTIDE SEQUENCE</scope>
    <source>
        <strain evidence="3">KEN1</strain>
    </source>
</reference>
<dbReference type="Pfam" id="PF24626">
    <property type="entry name" value="SH3_Tf2-1"/>
    <property type="match status" value="1"/>
</dbReference>
<dbReference type="SUPFAM" id="SSF54160">
    <property type="entry name" value="Chromo domain-like"/>
    <property type="match status" value="1"/>
</dbReference>
<dbReference type="Pfam" id="PF00385">
    <property type="entry name" value="Chromo"/>
    <property type="match status" value="1"/>
</dbReference>
<evidence type="ECO:0008006" key="4">
    <source>
        <dbReference type="Google" id="ProtNLM"/>
    </source>
</evidence>
<dbReference type="PANTHER" id="PTHR46148:SF52">
    <property type="entry name" value="OS04G0603800 PROTEIN"/>
    <property type="match status" value="1"/>
</dbReference>
<proteinExistence type="predicted"/>
<organism evidence="3">
    <name type="scientific">Sesamum latifolium</name>
    <dbReference type="NCBI Taxonomy" id="2727402"/>
    <lineage>
        <taxon>Eukaryota</taxon>
        <taxon>Viridiplantae</taxon>
        <taxon>Streptophyta</taxon>
        <taxon>Embryophyta</taxon>
        <taxon>Tracheophyta</taxon>
        <taxon>Spermatophyta</taxon>
        <taxon>Magnoliopsida</taxon>
        <taxon>eudicotyledons</taxon>
        <taxon>Gunneridae</taxon>
        <taxon>Pentapetalae</taxon>
        <taxon>asterids</taxon>
        <taxon>lamiids</taxon>
        <taxon>Lamiales</taxon>
        <taxon>Pedaliaceae</taxon>
        <taxon>Sesamum</taxon>
    </lineage>
</organism>
<evidence type="ECO:0000313" key="3">
    <source>
        <dbReference type="EMBL" id="KAL0458179.1"/>
    </source>
</evidence>
<comment type="caution">
    <text evidence="3">The sequence shown here is derived from an EMBL/GenBank/DDBJ whole genome shotgun (WGS) entry which is preliminary data.</text>
</comment>
<protein>
    <recommendedName>
        <fullName evidence="4">Chromo domain-containing protein</fullName>
    </recommendedName>
</protein>
<evidence type="ECO:0000259" key="1">
    <source>
        <dbReference type="Pfam" id="PF00385"/>
    </source>
</evidence>
<dbReference type="InterPro" id="IPR023780">
    <property type="entry name" value="Chromo_domain"/>
</dbReference>
<sequence>MRCSLSSSLTDKPQFPSRSNLKLSTKYFGPYKVIERVGKVVYKLELPPGSTIHPVFYVSLLKKNVGKKYFPSVNLSEFEDEVFKVYPITILDRRLIPKNNVGVPQVLIHWSNASPDQETWEDYSEVAATFPGFDPWGQGSKK</sequence>
<evidence type="ECO:0000259" key="2">
    <source>
        <dbReference type="Pfam" id="PF24626"/>
    </source>
</evidence>
<feature type="domain" description="Chromo" evidence="1">
    <location>
        <begin position="90"/>
        <end position="129"/>
    </location>
</feature>
<reference evidence="3" key="1">
    <citation type="submission" date="2020-06" db="EMBL/GenBank/DDBJ databases">
        <authorList>
            <person name="Li T."/>
            <person name="Hu X."/>
            <person name="Zhang T."/>
            <person name="Song X."/>
            <person name="Zhang H."/>
            <person name="Dai N."/>
            <person name="Sheng W."/>
            <person name="Hou X."/>
            <person name="Wei L."/>
        </authorList>
    </citation>
    <scope>NUCLEOTIDE SEQUENCE</scope>
    <source>
        <strain evidence="3">KEN1</strain>
        <tissue evidence="3">Leaf</tissue>
    </source>
</reference>
<dbReference type="InterPro" id="IPR016197">
    <property type="entry name" value="Chromo-like_dom_sf"/>
</dbReference>